<organism evidence="1">
    <name type="scientific">Toxocara canis</name>
    <name type="common">Canine roundworm</name>
    <dbReference type="NCBI Taxonomy" id="6265"/>
    <lineage>
        <taxon>Eukaryota</taxon>
        <taxon>Metazoa</taxon>
        <taxon>Ecdysozoa</taxon>
        <taxon>Nematoda</taxon>
        <taxon>Chromadorea</taxon>
        <taxon>Rhabditida</taxon>
        <taxon>Spirurina</taxon>
        <taxon>Ascaridomorpha</taxon>
        <taxon>Ascaridoidea</taxon>
        <taxon>Toxocaridae</taxon>
        <taxon>Toxocara</taxon>
    </lineage>
</organism>
<evidence type="ECO:0000313" key="1">
    <source>
        <dbReference type="EMBL" id="VDM42270.1"/>
    </source>
</evidence>
<gene>
    <name evidence="1" type="ORF">TCNE_LOCUS10949</name>
</gene>
<dbReference type="EMBL" id="UYWY01020675">
    <property type="protein sequence ID" value="VDM42270.1"/>
    <property type="molecule type" value="Genomic_DNA"/>
</dbReference>
<proteinExistence type="predicted"/>
<reference evidence="1" key="1">
    <citation type="submission" date="2018-11" db="EMBL/GenBank/DDBJ databases">
        <authorList>
            <consortium name="Pathogen Informatics"/>
        </authorList>
    </citation>
    <scope>NUCLEOTIDE SEQUENCE [LARGE SCALE GENOMIC DNA]</scope>
</reference>
<sequence>MKDAQRSQSAQFRRAIEEEKRKRNSEMGKVIANNKAAQKEHKRILDSLNSVLRDKQRTIQTLIRKLLEHICEDTPSFSFNIYLRCPGFKTLI</sequence>
<dbReference type="AlphaFoldDB" id="A0A3P7G0N2"/>
<protein>
    <submittedName>
        <fullName evidence="1">Uncharacterized protein</fullName>
    </submittedName>
</protein>
<name>A0A3P7G0N2_TOXCA</name>
<accession>A0A3P7G0N2</accession>